<dbReference type="GeneTree" id="ENSGT00930000151041"/>
<evidence type="ECO:0000259" key="16">
    <source>
        <dbReference type="PROSITE" id="PS50054"/>
    </source>
</evidence>
<evidence type="ECO:0000256" key="11">
    <source>
        <dbReference type="ARBA" id="ARBA00048336"/>
    </source>
</evidence>
<dbReference type="PROSITE" id="PS00383">
    <property type="entry name" value="TYR_PHOSPHATASE_1"/>
    <property type="match status" value="1"/>
</dbReference>
<dbReference type="OrthoDB" id="2017893at2759"/>
<dbReference type="EC" id="3.1.3.48" evidence="4"/>
<dbReference type="InterPro" id="IPR020422">
    <property type="entry name" value="TYR_PHOSPHATASE_DUAL_dom"/>
</dbReference>
<dbReference type="PANTHER" id="PTHR45848:SF4">
    <property type="entry name" value="DUAL SPECIFICITY PROTEIN PHOSPHATASE 12"/>
    <property type="match status" value="1"/>
</dbReference>
<evidence type="ECO:0000256" key="10">
    <source>
        <dbReference type="ARBA" id="ARBA00047761"/>
    </source>
</evidence>
<organism evidence="18 19">
    <name type="scientific">Latimeria chalumnae</name>
    <name type="common">Coelacanth</name>
    <dbReference type="NCBI Taxonomy" id="7897"/>
    <lineage>
        <taxon>Eukaryota</taxon>
        <taxon>Metazoa</taxon>
        <taxon>Chordata</taxon>
        <taxon>Craniata</taxon>
        <taxon>Vertebrata</taxon>
        <taxon>Euteleostomi</taxon>
        <taxon>Coelacanthiformes</taxon>
        <taxon>Coelacanthidae</taxon>
        <taxon>Latimeria</taxon>
    </lineage>
</organism>
<proteinExistence type="inferred from homology"/>
<comment type="subcellular location">
    <subcellularLocation>
        <location evidence="2">Cytoplasm</location>
    </subcellularLocation>
    <subcellularLocation>
        <location evidence="1">Nucleus</location>
    </subcellularLocation>
</comment>
<dbReference type="GO" id="GO:0004725">
    <property type="term" value="F:protein tyrosine phosphatase activity"/>
    <property type="evidence" value="ECO:0007669"/>
    <property type="project" value="UniProtKB-EC"/>
</dbReference>
<comment type="catalytic activity">
    <reaction evidence="10">
        <text>O-phospho-L-seryl-[protein] + H2O = L-seryl-[protein] + phosphate</text>
        <dbReference type="Rhea" id="RHEA:20629"/>
        <dbReference type="Rhea" id="RHEA-COMP:9863"/>
        <dbReference type="Rhea" id="RHEA-COMP:11604"/>
        <dbReference type="ChEBI" id="CHEBI:15377"/>
        <dbReference type="ChEBI" id="CHEBI:29999"/>
        <dbReference type="ChEBI" id="CHEBI:43474"/>
        <dbReference type="ChEBI" id="CHEBI:83421"/>
        <dbReference type="EC" id="3.1.3.16"/>
    </reaction>
</comment>
<sequence>MISVRAGLFLGTVADLSDSERLNEAGITHVLTVDSEEPSPLPGLRHKFVFALDEAGTDLLSALDDCVDFIQNALATGRAAVLVHCHAGVSRCAAVVTAYLMKKEQLAFQDAYNKVQSVKPDVKVNDEFVRQLELYEAMGCEVDRTSIAYKQYRLQKVTEKYPELQNLPPEVFAADPTAGNQVQTSEALYRCRKCRRSLFRGSSILSHTFGTGPVAFAHKRMVPQVSGGDNKKCTSYFIEPVQWMEPALIGVMDGQLLCPKCSSKLGSFSWYGEQCSCACWVTPAFQIHKNRVDEVKQMQIPGLQKGSG</sequence>
<evidence type="ECO:0000256" key="13">
    <source>
        <dbReference type="ARBA" id="ARBA00059753"/>
    </source>
</evidence>
<comment type="function">
    <text evidence="13">Dual specificity phosphatase; can dephosphorylate both phosphotyrosine and phosphoserine or phosphothreonine residues. Can dephosphorylate glucokinase (in vitro). Has phosphatase activity with the synthetic substrate 6,8-difluoro-4-methylumbelliferyl phosphate and other in vitro substrates.</text>
</comment>
<comment type="similarity">
    <text evidence="3">Belongs to the protein-tyrosine phosphatase family. Non-receptor class dual specificity subfamily.</text>
</comment>
<keyword evidence="9" id="KW-0539">Nucleus</keyword>
<dbReference type="Pfam" id="PF00782">
    <property type="entry name" value="DSPc"/>
    <property type="match status" value="1"/>
</dbReference>
<keyword evidence="8" id="KW-0904">Protein phosphatase</keyword>
<dbReference type="PROSITE" id="PS50054">
    <property type="entry name" value="TYR_PHOSPHATASE_DUAL"/>
    <property type="match status" value="1"/>
</dbReference>
<dbReference type="Gene3D" id="3.90.190.10">
    <property type="entry name" value="Protein tyrosine phosphatase superfamily"/>
    <property type="match status" value="1"/>
</dbReference>
<dbReference type="SUPFAM" id="SSF52799">
    <property type="entry name" value="(Phosphotyrosine protein) phosphatases II"/>
    <property type="match status" value="1"/>
</dbReference>
<reference evidence="19" key="1">
    <citation type="submission" date="2011-08" db="EMBL/GenBank/DDBJ databases">
        <title>The draft genome of Latimeria chalumnae.</title>
        <authorList>
            <person name="Di Palma F."/>
            <person name="Alfoldi J."/>
            <person name="Johnson J."/>
            <person name="Berlin A."/>
            <person name="Gnerre S."/>
            <person name="Jaffe D."/>
            <person name="MacCallum I."/>
            <person name="Young S."/>
            <person name="Walker B.J."/>
            <person name="Lander E."/>
            <person name="Lindblad-Toh K."/>
        </authorList>
    </citation>
    <scope>NUCLEOTIDE SEQUENCE [LARGE SCALE GENOMIC DNA]</scope>
    <source>
        <strain evidence="19">Wild caught</strain>
    </source>
</reference>
<feature type="domain" description="Tyrosine-protein phosphatase" evidence="16">
    <location>
        <begin position="1"/>
        <end position="141"/>
    </location>
</feature>
<dbReference type="InterPro" id="IPR016130">
    <property type="entry name" value="Tyr_Pase_AS"/>
</dbReference>
<name>H3AF95_LATCH</name>
<dbReference type="InterPro" id="IPR000340">
    <property type="entry name" value="Dual-sp_phosphatase_cat-dom"/>
</dbReference>
<dbReference type="CDD" id="cd14520">
    <property type="entry name" value="DSP_DUSP12"/>
    <property type="match status" value="1"/>
</dbReference>
<evidence type="ECO:0000313" key="19">
    <source>
        <dbReference type="Proteomes" id="UP000008672"/>
    </source>
</evidence>
<evidence type="ECO:0000256" key="15">
    <source>
        <dbReference type="PIRSR" id="PIRSR000941-50"/>
    </source>
</evidence>
<evidence type="ECO:0000256" key="3">
    <source>
        <dbReference type="ARBA" id="ARBA00008601"/>
    </source>
</evidence>
<dbReference type="FunCoup" id="H3AF95">
    <property type="interactions" value="3197"/>
</dbReference>
<evidence type="ECO:0000256" key="14">
    <source>
        <dbReference type="ARBA" id="ARBA00068797"/>
    </source>
</evidence>
<dbReference type="InParanoid" id="H3AF95"/>
<dbReference type="RefSeq" id="XP_005994121.1">
    <property type="nucleotide sequence ID" value="XM_005994059.3"/>
</dbReference>
<dbReference type="GeneID" id="102349906"/>
<dbReference type="InterPro" id="IPR029021">
    <property type="entry name" value="Prot-tyrosine_phosphatase-like"/>
</dbReference>
<comment type="catalytic activity">
    <reaction evidence="12">
        <text>O-phospho-L-tyrosyl-[protein] + H2O = L-tyrosyl-[protein] + phosphate</text>
        <dbReference type="Rhea" id="RHEA:10684"/>
        <dbReference type="Rhea" id="RHEA-COMP:10136"/>
        <dbReference type="Rhea" id="RHEA-COMP:20101"/>
        <dbReference type="ChEBI" id="CHEBI:15377"/>
        <dbReference type="ChEBI" id="CHEBI:43474"/>
        <dbReference type="ChEBI" id="CHEBI:46858"/>
        <dbReference type="ChEBI" id="CHEBI:61978"/>
        <dbReference type="EC" id="3.1.3.48"/>
    </reaction>
</comment>
<dbReference type="Bgee" id="ENSLACG00000007360">
    <property type="expression patterns" value="Expressed in muscle tissue and 6 other cell types or tissues"/>
</dbReference>
<dbReference type="InterPro" id="IPR016278">
    <property type="entry name" value="DUSP12"/>
</dbReference>
<dbReference type="KEGG" id="lcm:102349906"/>
<dbReference type="eggNOG" id="KOG1716">
    <property type="taxonomic scope" value="Eukaryota"/>
</dbReference>
<keyword evidence="6" id="KW-0963">Cytoplasm</keyword>
<dbReference type="FunFam" id="3.90.190.10:FF:000056">
    <property type="entry name" value="Dual specificity phosphatase 12"/>
    <property type="match status" value="1"/>
</dbReference>
<evidence type="ECO:0000256" key="5">
    <source>
        <dbReference type="ARBA" id="ARBA00013081"/>
    </source>
</evidence>
<evidence type="ECO:0000256" key="2">
    <source>
        <dbReference type="ARBA" id="ARBA00004496"/>
    </source>
</evidence>
<keyword evidence="19" id="KW-1185">Reference proteome</keyword>
<evidence type="ECO:0000259" key="17">
    <source>
        <dbReference type="PROSITE" id="PS50056"/>
    </source>
</evidence>
<comment type="catalytic activity">
    <reaction evidence="11">
        <text>O-phospho-L-threonyl-[protein] + H2O = L-threonyl-[protein] + phosphate</text>
        <dbReference type="Rhea" id="RHEA:47004"/>
        <dbReference type="Rhea" id="RHEA-COMP:11060"/>
        <dbReference type="Rhea" id="RHEA-COMP:11605"/>
        <dbReference type="ChEBI" id="CHEBI:15377"/>
        <dbReference type="ChEBI" id="CHEBI:30013"/>
        <dbReference type="ChEBI" id="CHEBI:43474"/>
        <dbReference type="ChEBI" id="CHEBI:61977"/>
        <dbReference type="EC" id="3.1.3.16"/>
    </reaction>
</comment>
<evidence type="ECO:0000256" key="6">
    <source>
        <dbReference type="ARBA" id="ARBA00022490"/>
    </source>
</evidence>
<accession>H3AF95</accession>
<gene>
    <name evidence="18" type="primary">DUSP12</name>
</gene>
<evidence type="ECO:0000256" key="9">
    <source>
        <dbReference type="ARBA" id="ARBA00023242"/>
    </source>
</evidence>
<dbReference type="AlphaFoldDB" id="H3AF95"/>
<evidence type="ECO:0000256" key="1">
    <source>
        <dbReference type="ARBA" id="ARBA00004123"/>
    </source>
</evidence>
<evidence type="ECO:0000313" key="18">
    <source>
        <dbReference type="Ensembl" id="ENSLACP00000008316.1"/>
    </source>
</evidence>
<dbReference type="Ensembl" id="ENSLACT00000008382.1">
    <property type="protein sequence ID" value="ENSLACP00000008316.1"/>
    <property type="gene ID" value="ENSLACG00000007360.1"/>
</dbReference>
<dbReference type="PIRSF" id="PIRSF000941">
    <property type="entry name" value="DUSP12"/>
    <property type="match status" value="1"/>
</dbReference>
<dbReference type="InterPro" id="IPR000387">
    <property type="entry name" value="Tyr_Pase_dom"/>
</dbReference>
<dbReference type="SMART" id="SM00195">
    <property type="entry name" value="DSPc"/>
    <property type="match status" value="1"/>
</dbReference>
<dbReference type="GO" id="GO:0005737">
    <property type="term" value="C:cytoplasm"/>
    <property type="evidence" value="ECO:0007669"/>
    <property type="project" value="UniProtKB-SubCell"/>
</dbReference>
<feature type="domain" description="Tyrosine specific protein phosphatases" evidence="17">
    <location>
        <begin position="64"/>
        <end position="122"/>
    </location>
</feature>
<evidence type="ECO:0000256" key="4">
    <source>
        <dbReference type="ARBA" id="ARBA00013064"/>
    </source>
</evidence>
<dbReference type="PROSITE" id="PS50056">
    <property type="entry name" value="TYR_PHOSPHATASE_2"/>
    <property type="match status" value="1"/>
</dbReference>
<evidence type="ECO:0000256" key="8">
    <source>
        <dbReference type="ARBA" id="ARBA00022912"/>
    </source>
</evidence>
<evidence type="ECO:0000256" key="12">
    <source>
        <dbReference type="ARBA" id="ARBA00051722"/>
    </source>
</evidence>
<dbReference type="PANTHER" id="PTHR45848">
    <property type="entry name" value="DUAL SPECIFICITY PROTEIN PHOSPHATASE 12 FAMILY MEMBER"/>
    <property type="match status" value="1"/>
</dbReference>
<protein>
    <recommendedName>
        <fullName evidence="14">Dual specificity protein phosphatase 12</fullName>
        <ecNumber evidence="5">3.1.3.16</ecNumber>
        <ecNumber evidence="4">3.1.3.48</ecNumber>
    </recommendedName>
</protein>
<dbReference type="GO" id="GO:0005634">
    <property type="term" value="C:nucleus"/>
    <property type="evidence" value="ECO:0007669"/>
    <property type="project" value="UniProtKB-SubCell"/>
</dbReference>
<reference evidence="18" key="3">
    <citation type="submission" date="2025-09" db="UniProtKB">
        <authorList>
            <consortium name="Ensembl"/>
        </authorList>
    </citation>
    <scope>IDENTIFICATION</scope>
</reference>
<dbReference type="HOGENOM" id="CLU_023312_1_0_1"/>
<dbReference type="Proteomes" id="UP000008672">
    <property type="component" value="Unassembled WGS sequence"/>
</dbReference>
<dbReference type="CTD" id="11266"/>
<evidence type="ECO:0000256" key="7">
    <source>
        <dbReference type="ARBA" id="ARBA00022801"/>
    </source>
</evidence>
<feature type="active site" description="Phosphocysteine intermediate" evidence="15">
    <location>
        <position position="85"/>
    </location>
</feature>
<dbReference type="OMA" id="FAWQGMQ"/>
<dbReference type="GO" id="GO:0004722">
    <property type="term" value="F:protein serine/threonine phosphatase activity"/>
    <property type="evidence" value="ECO:0007669"/>
    <property type="project" value="UniProtKB-EC"/>
</dbReference>
<dbReference type="STRING" id="7897.ENSLACP00000008316"/>
<dbReference type="GO" id="GO:0008138">
    <property type="term" value="F:protein tyrosine/serine/threonine phosphatase activity"/>
    <property type="evidence" value="ECO:0007669"/>
    <property type="project" value="InterPro"/>
</dbReference>
<dbReference type="EC" id="3.1.3.16" evidence="5"/>
<keyword evidence="7" id="KW-0378">Hydrolase</keyword>
<reference evidence="18" key="2">
    <citation type="submission" date="2025-08" db="UniProtKB">
        <authorList>
            <consortium name="Ensembl"/>
        </authorList>
    </citation>
    <scope>IDENTIFICATION</scope>
</reference>
<dbReference type="EMBL" id="AFYH01053826">
    <property type="status" value="NOT_ANNOTATED_CDS"/>
    <property type="molecule type" value="Genomic_DNA"/>
</dbReference>